<reference evidence="5 6" key="1">
    <citation type="submission" date="2020-04" db="EMBL/GenBank/DDBJ databases">
        <title>Flammeovirga sp. SR4, a novel species isolated from seawater.</title>
        <authorList>
            <person name="Wang X."/>
        </authorList>
    </citation>
    <scope>NUCLEOTIDE SEQUENCE [LARGE SCALE GENOMIC DNA]</scope>
    <source>
        <strain evidence="5 6">ATCC 23126</strain>
    </source>
</reference>
<proteinExistence type="inferred from homology"/>
<comment type="caution">
    <text evidence="5">The sequence shown here is derived from an EMBL/GenBank/DDBJ whole genome shotgun (WGS) entry which is preliminary data.</text>
</comment>
<evidence type="ECO:0000313" key="6">
    <source>
        <dbReference type="Proteomes" id="UP000576082"/>
    </source>
</evidence>
<protein>
    <submittedName>
        <fullName evidence="5">Tyrosine-type recombinase/integrase</fullName>
    </submittedName>
</protein>
<gene>
    <name evidence="5" type="ORF">HHU12_20940</name>
</gene>
<feature type="domain" description="Tyr recombinase" evidence="4">
    <location>
        <begin position="64"/>
        <end position="237"/>
    </location>
</feature>
<evidence type="ECO:0000256" key="1">
    <source>
        <dbReference type="ARBA" id="ARBA00008857"/>
    </source>
</evidence>
<keyword evidence="3" id="KW-0233">DNA recombination</keyword>
<evidence type="ECO:0000313" key="5">
    <source>
        <dbReference type="EMBL" id="NME70455.1"/>
    </source>
</evidence>
<sequence length="247" mass="28880">MHFNKTPLELSDDEINDYLLQLKEKKQTSYTAFKHYVYALRYIFKYSGREEKNIKLPVLKKKKAIPDILSVEECKAIFKIPDLLKYRVMFALIYSAGLRIREVAQLKIADIDLQRMTIYVRDTKYDKNRVVPLAENRKVGIKKYLETENPNIWLFQGYGSQKHIATTSIGRMLKQTVKAAKINKKVTTHTLRHTYATHCVEMGMDPFTLKELLGHESLQTTLEYINLTTVKKSNSFSPFDKIYETKN</sequence>
<evidence type="ECO:0000256" key="3">
    <source>
        <dbReference type="ARBA" id="ARBA00023172"/>
    </source>
</evidence>
<keyword evidence="2" id="KW-0238">DNA-binding</keyword>
<dbReference type="InterPro" id="IPR013762">
    <property type="entry name" value="Integrase-like_cat_sf"/>
</dbReference>
<evidence type="ECO:0000259" key="4">
    <source>
        <dbReference type="PROSITE" id="PS51898"/>
    </source>
</evidence>
<keyword evidence="6" id="KW-1185">Reference proteome</keyword>
<organism evidence="5 6">
    <name type="scientific">Flammeovirga aprica JL-4</name>
    <dbReference type="NCBI Taxonomy" id="694437"/>
    <lineage>
        <taxon>Bacteria</taxon>
        <taxon>Pseudomonadati</taxon>
        <taxon>Bacteroidota</taxon>
        <taxon>Cytophagia</taxon>
        <taxon>Cytophagales</taxon>
        <taxon>Flammeovirgaceae</taxon>
        <taxon>Flammeovirga</taxon>
    </lineage>
</organism>
<dbReference type="SUPFAM" id="SSF56349">
    <property type="entry name" value="DNA breaking-rejoining enzymes"/>
    <property type="match status" value="1"/>
</dbReference>
<dbReference type="EMBL" id="JABANE010000064">
    <property type="protein sequence ID" value="NME70455.1"/>
    <property type="molecule type" value="Genomic_DNA"/>
</dbReference>
<dbReference type="PROSITE" id="PS51898">
    <property type="entry name" value="TYR_RECOMBINASE"/>
    <property type="match status" value="1"/>
</dbReference>
<dbReference type="Gene3D" id="1.10.443.10">
    <property type="entry name" value="Intergrase catalytic core"/>
    <property type="match status" value="2"/>
</dbReference>
<dbReference type="RefSeq" id="WP_169658693.1">
    <property type="nucleotide sequence ID" value="NZ_JABANE010000064.1"/>
</dbReference>
<dbReference type="InterPro" id="IPR050090">
    <property type="entry name" value="Tyrosine_recombinase_XerCD"/>
</dbReference>
<accession>A0A7X9RXC6</accession>
<evidence type="ECO:0000256" key="2">
    <source>
        <dbReference type="ARBA" id="ARBA00023125"/>
    </source>
</evidence>
<dbReference type="GO" id="GO:0003677">
    <property type="term" value="F:DNA binding"/>
    <property type="evidence" value="ECO:0007669"/>
    <property type="project" value="UniProtKB-KW"/>
</dbReference>
<dbReference type="GO" id="GO:0015074">
    <property type="term" value="P:DNA integration"/>
    <property type="evidence" value="ECO:0007669"/>
    <property type="project" value="InterPro"/>
</dbReference>
<dbReference type="InterPro" id="IPR002104">
    <property type="entry name" value="Integrase_catalytic"/>
</dbReference>
<dbReference type="AlphaFoldDB" id="A0A7X9RXC6"/>
<name>A0A7X9RXC6_9BACT</name>
<comment type="similarity">
    <text evidence="1">Belongs to the 'phage' integrase family.</text>
</comment>
<dbReference type="PANTHER" id="PTHR30349:SF41">
    <property type="entry name" value="INTEGRASE_RECOMBINASE PROTEIN MJ0367-RELATED"/>
    <property type="match status" value="1"/>
</dbReference>
<dbReference type="InterPro" id="IPR011010">
    <property type="entry name" value="DNA_brk_join_enz"/>
</dbReference>
<dbReference type="Pfam" id="PF00589">
    <property type="entry name" value="Phage_integrase"/>
    <property type="match status" value="1"/>
</dbReference>
<dbReference type="PANTHER" id="PTHR30349">
    <property type="entry name" value="PHAGE INTEGRASE-RELATED"/>
    <property type="match status" value="1"/>
</dbReference>
<dbReference type="GO" id="GO:0006310">
    <property type="term" value="P:DNA recombination"/>
    <property type="evidence" value="ECO:0007669"/>
    <property type="project" value="UniProtKB-KW"/>
</dbReference>
<dbReference type="Proteomes" id="UP000576082">
    <property type="component" value="Unassembled WGS sequence"/>
</dbReference>